<evidence type="ECO:0000256" key="3">
    <source>
        <dbReference type="ARBA" id="ARBA00022980"/>
    </source>
</evidence>
<gene>
    <name evidence="8" type="ORF">PG994_001571</name>
</gene>
<organism evidence="8 9">
    <name type="scientific">Apiospora phragmitis</name>
    <dbReference type="NCBI Taxonomy" id="2905665"/>
    <lineage>
        <taxon>Eukaryota</taxon>
        <taxon>Fungi</taxon>
        <taxon>Dikarya</taxon>
        <taxon>Ascomycota</taxon>
        <taxon>Pezizomycotina</taxon>
        <taxon>Sordariomycetes</taxon>
        <taxon>Xylariomycetidae</taxon>
        <taxon>Amphisphaeriales</taxon>
        <taxon>Apiosporaceae</taxon>
        <taxon>Apiospora</taxon>
    </lineage>
</organism>
<keyword evidence="3" id="KW-0689">Ribosomal protein</keyword>
<dbReference type="InterPro" id="IPR013219">
    <property type="entry name" value="Ribosomal_mS33"/>
</dbReference>
<proteinExistence type="inferred from homology"/>
<evidence type="ECO:0000256" key="5">
    <source>
        <dbReference type="ARBA" id="ARBA00023274"/>
    </source>
</evidence>
<keyword evidence="9" id="KW-1185">Reference proteome</keyword>
<dbReference type="PANTHER" id="PTHR13362:SF2">
    <property type="entry name" value="SMALL RIBOSOMAL SUBUNIT PROTEIN MS33"/>
    <property type="match status" value="1"/>
</dbReference>
<dbReference type="EMBL" id="JAQQWL010000002">
    <property type="protein sequence ID" value="KAK8086597.1"/>
    <property type="molecule type" value="Genomic_DNA"/>
</dbReference>
<dbReference type="Proteomes" id="UP001480595">
    <property type="component" value="Unassembled WGS sequence"/>
</dbReference>
<dbReference type="RefSeq" id="XP_066721121.1">
    <property type="nucleotide sequence ID" value="XM_066852980.1"/>
</dbReference>
<evidence type="ECO:0000256" key="6">
    <source>
        <dbReference type="ARBA" id="ARBA00035132"/>
    </source>
</evidence>
<reference evidence="8 9" key="1">
    <citation type="submission" date="2023-01" db="EMBL/GenBank/DDBJ databases">
        <title>Analysis of 21 Apiospora genomes using comparative genomics revels a genus with tremendous synthesis potential of carbohydrate active enzymes and secondary metabolites.</title>
        <authorList>
            <person name="Sorensen T."/>
        </authorList>
    </citation>
    <scope>NUCLEOTIDE SEQUENCE [LARGE SCALE GENOMIC DNA]</scope>
    <source>
        <strain evidence="8 9">CBS 135458</strain>
    </source>
</reference>
<dbReference type="Pfam" id="PF08293">
    <property type="entry name" value="MRP-S33"/>
    <property type="match status" value="1"/>
</dbReference>
<evidence type="ECO:0000313" key="8">
    <source>
        <dbReference type="EMBL" id="KAK8086597.1"/>
    </source>
</evidence>
<evidence type="ECO:0000256" key="2">
    <source>
        <dbReference type="ARBA" id="ARBA00008970"/>
    </source>
</evidence>
<name>A0ABR1WU08_9PEZI</name>
<comment type="caution">
    <text evidence="8">The sequence shown here is derived from an EMBL/GenBank/DDBJ whole genome shotgun (WGS) entry which is preliminary data.</text>
</comment>
<dbReference type="GeneID" id="92086043"/>
<evidence type="ECO:0000256" key="4">
    <source>
        <dbReference type="ARBA" id="ARBA00023128"/>
    </source>
</evidence>
<evidence type="ECO:0000256" key="1">
    <source>
        <dbReference type="ARBA" id="ARBA00004173"/>
    </source>
</evidence>
<comment type="subcellular location">
    <subcellularLocation>
        <location evidence="1">Mitochondrion</location>
    </subcellularLocation>
</comment>
<evidence type="ECO:0000256" key="7">
    <source>
        <dbReference type="SAM" id="MobiDB-lite"/>
    </source>
</evidence>
<sequence length="136" mass="15516">MYGDRVPRQNGSAASEVIEPHEGPYSGYCSNGQDANTDQLQAQCEIFSTTYNPDGIRMGNKILRQRLRGPSLAKYYPPRGPSIRELFKQFKHLELEGENEEFEDWQEYLAGRRQRGKAPPKKKRVPPAAPHEKGKK</sequence>
<feature type="region of interest" description="Disordered" evidence="7">
    <location>
        <begin position="1"/>
        <end position="34"/>
    </location>
</feature>
<keyword evidence="5" id="KW-0687">Ribonucleoprotein</keyword>
<protein>
    <recommendedName>
        <fullName evidence="6">Small ribosomal subunit protein mS33</fullName>
    </recommendedName>
</protein>
<dbReference type="PANTHER" id="PTHR13362">
    <property type="entry name" value="MITOCHONDRIAL RIBOSOMAL PROTEIN S33"/>
    <property type="match status" value="1"/>
</dbReference>
<feature type="region of interest" description="Disordered" evidence="7">
    <location>
        <begin position="111"/>
        <end position="136"/>
    </location>
</feature>
<keyword evidence="4" id="KW-0496">Mitochondrion</keyword>
<evidence type="ECO:0000313" key="9">
    <source>
        <dbReference type="Proteomes" id="UP001480595"/>
    </source>
</evidence>
<comment type="similarity">
    <text evidence="2">Belongs to the mitochondrion-specific ribosomal protein mS33 family.</text>
</comment>
<feature type="compositionally biased region" description="Basic residues" evidence="7">
    <location>
        <begin position="112"/>
        <end position="125"/>
    </location>
</feature>
<accession>A0ABR1WU08</accession>